<feature type="chain" id="PRO_5019476185" evidence="6">
    <location>
        <begin position="19"/>
        <end position="371"/>
    </location>
</feature>
<sequence>MFCLAVILLAINICLVDSLKIILQLSADTKIASFKLKYSKHLTADKDEISSYQYVEIGGFVAVIGEFDSNLIKSLFFDDSVEAISIDRKVQAATIQEFAPKHLVRIFQENKIKRNQRMNVMISNNTSHAYILDTGILASHSDFGDRVTKIGQGSDCDTNGHGTAVASVVGSELFGVAKNISLIDYSVLDENGIGNISSVICALDTIIKLRRTGVILLAFTGEKSVVFENALQEVSKLGYLIVAPAGNFAADACKYSPSGAVGVITVGSINSCTDMLAPFSNWGPCVDIFSDGIDVMTLGVSGEEIDIRSGTSLSAAMVAGLLATYMGENNTADEAVSRMRRMAIRGKIQPKEMLAQTSSPNLILSNILAHY</sequence>
<dbReference type="GO" id="GO:0004252">
    <property type="term" value="F:serine-type endopeptidase activity"/>
    <property type="evidence" value="ECO:0007669"/>
    <property type="project" value="UniProtKB-UniRule"/>
</dbReference>
<keyword evidence="3 5" id="KW-0378">Hydrolase</keyword>
<evidence type="ECO:0000256" key="4">
    <source>
        <dbReference type="ARBA" id="ARBA00022825"/>
    </source>
</evidence>
<dbReference type="PROSITE" id="PS00137">
    <property type="entry name" value="SUBTILASE_HIS"/>
    <property type="match status" value="1"/>
</dbReference>
<keyword evidence="4 5" id="KW-0720">Serine protease</keyword>
<evidence type="ECO:0000259" key="7">
    <source>
        <dbReference type="Pfam" id="PF00082"/>
    </source>
</evidence>
<dbReference type="InterPro" id="IPR000209">
    <property type="entry name" value="Peptidase_S8/S53_dom"/>
</dbReference>
<dbReference type="PROSITE" id="PS00136">
    <property type="entry name" value="SUBTILASE_ASP"/>
    <property type="match status" value="1"/>
</dbReference>
<evidence type="ECO:0000313" key="9">
    <source>
        <dbReference type="Proteomes" id="UP000290900"/>
    </source>
</evidence>
<dbReference type="EMBL" id="CAACVR010000056">
    <property type="protein sequence ID" value="VEU23670.1"/>
    <property type="molecule type" value="Genomic_DNA"/>
</dbReference>
<dbReference type="Gene3D" id="3.40.50.200">
    <property type="entry name" value="Peptidase S8/S53 domain"/>
    <property type="match status" value="1"/>
</dbReference>
<evidence type="ECO:0000256" key="6">
    <source>
        <dbReference type="SAM" id="SignalP"/>
    </source>
</evidence>
<keyword evidence="6" id="KW-0732">Signal</keyword>
<dbReference type="PANTHER" id="PTHR43806:SF13">
    <property type="entry name" value="SUBTILASE-TYPE PROTEINASE RRT12"/>
    <property type="match status" value="1"/>
</dbReference>
<dbReference type="PRINTS" id="PR00723">
    <property type="entry name" value="SUBTILISIN"/>
</dbReference>
<feature type="active site" description="Charge relay system" evidence="5">
    <location>
        <position position="161"/>
    </location>
</feature>
<dbReference type="Proteomes" id="UP000290900">
    <property type="component" value="Unassembled WGS sequence"/>
</dbReference>
<dbReference type="InterPro" id="IPR015500">
    <property type="entry name" value="Peptidase_S8_subtilisin-rel"/>
</dbReference>
<reference evidence="8 9" key="1">
    <citation type="submission" date="2018-12" db="EMBL/GenBank/DDBJ databases">
        <authorList>
            <person name="Tiukova I."/>
            <person name="Dainat J."/>
        </authorList>
    </citation>
    <scope>NUCLEOTIDE SEQUENCE [LARGE SCALE GENOMIC DNA]</scope>
</reference>
<dbReference type="InterPro" id="IPR050131">
    <property type="entry name" value="Peptidase_S8_subtilisin-like"/>
</dbReference>
<dbReference type="AlphaFoldDB" id="A0A448YS01"/>
<dbReference type="InterPro" id="IPR022398">
    <property type="entry name" value="Peptidase_S8_His-AS"/>
</dbReference>
<evidence type="ECO:0000256" key="5">
    <source>
        <dbReference type="PROSITE-ProRule" id="PRU01240"/>
    </source>
</evidence>
<feature type="active site" description="Charge relay system" evidence="5">
    <location>
        <position position="312"/>
    </location>
</feature>
<dbReference type="PANTHER" id="PTHR43806">
    <property type="entry name" value="PEPTIDASE S8"/>
    <property type="match status" value="1"/>
</dbReference>
<dbReference type="OrthoDB" id="206201at2759"/>
<name>A0A448YS01_BRENA</name>
<organism evidence="8 9">
    <name type="scientific">Brettanomyces naardenensis</name>
    <name type="common">Yeast</name>
    <dbReference type="NCBI Taxonomy" id="13370"/>
    <lineage>
        <taxon>Eukaryota</taxon>
        <taxon>Fungi</taxon>
        <taxon>Dikarya</taxon>
        <taxon>Ascomycota</taxon>
        <taxon>Saccharomycotina</taxon>
        <taxon>Pichiomycetes</taxon>
        <taxon>Pichiales</taxon>
        <taxon>Pichiaceae</taxon>
        <taxon>Brettanomyces</taxon>
    </lineage>
</organism>
<feature type="domain" description="Peptidase S8/S53" evidence="7">
    <location>
        <begin position="131"/>
        <end position="334"/>
    </location>
</feature>
<evidence type="ECO:0000256" key="2">
    <source>
        <dbReference type="ARBA" id="ARBA00022670"/>
    </source>
</evidence>
<dbReference type="SUPFAM" id="SSF52743">
    <property type="entry name" value="Subtilisin-like"/>
    <property type="match status" value="1"/>
</dbReference>
<dbReference type="InParanoid" id="A0A448YS01"/>
<dbReference type="STRING" id="13370.A0A448YS01"/>
<feature type="signal peptide" evidence="6">
    <location>
        <begin position="1"/>
        <end position="18"/>
    </location>
</feature>
<dbReference type="InterPro" id="IPR036852">
    <property type="entry name" value="Peptidase_S8/S53_dom_sf"/>
</dbReference>
<comment type="similarity">
    <text evidence="1 5">Belongs to the peptidase S8 family.</text>
</comment>
<evidence type="ECO:0000256" key="1">
    <source>
        <dbReference type="ARBA" id="ARBA00011073"/>
    </source>
</evidence>
<evidence type="ECO:0000313" key="8">
    <source>
        <dbReference type="EMBL" id="VEU23670.1"/>
    </source>
</evidence>
<keyword evidence="9" id="KW-1185">Reference proteome</keyword>
<dbReference type="Pfam" id="PF00082">
    <property type="entry name" value="Peptidase_S8"/>
    <property type="match status" value="1"/>
</dbReference>
<feature type="active site" description="Charge relay system" evidence="5">
    <location>
        <position position="133"/>
    </location>
</feature>
<accession>A0A448YS01</accession>
<dbReference type="PROSITE" id="PS51892">
    <property type="entry name" value="SUBTILASE"/>
    <property type="match status" value="1"/>
</dbReference>
<gene>
    <name evidence="8" type="ORF">BRENAR_LOCUS4399</name>
</gene>
<evidence type="ECO:0000256" key="3">
    <source>
        <dbReference type="ARBA" id="ARBA00022801"/>
    </source>
</evidence>
<dbReference type="GO" id="GO:0006508">
    <property type="term" value="P:proteolysis"/>
    <property type="evidence" value="ECO:0007669"/>
    <property type="project" value="UniProtKB-KW"/>
</dbReference>
<proteinExistence type="inferred from homology"/>
<keyword evidence="2 5" id="KW-0645">Protease</keyword>
<protein>
    <submittedName>
        <fullName evidence="8">DEKNAAC105068</fullName>
    </submittedName>
</protein>
<dbReference type="InterPro" id="IPR023827">
    <property type="entry name" value="Peptidase_S8_Asp-AS"/>
</dbReference>